<dbReference type="OrthoDB" id="6220758at2759"/>
<dbReference type="InterPro" id="IPR043129">
    <property type="entry name" value="ATPase_NBD"/>
</dbReference>
<evidence type="ECO:0000256" key="8">
    <source>
        <dbReference type="ARBA" id="ARBA00023159"/>
    </source>
</evidence>
<evidence type="ECO:0000313" key="13">
    <source>
        <dbReference type="EMBL" id="KAG0668722.1"/>
    </source>
</evidence>
<gene>
    <name evidence="13" type="primary">ARP6</name>
    <name evidence="13" type="ORF">C6P45_004390</name>
</gene>
<keyword evidence="6" id="KW-0156">Chromatin regulator</keyword>
<dbReference type="EMBL" id="PUHR01000059">
    <property type="protein sequence ID" value="KAG0668722.1"/>
    <property type="molecule type" value="Genomic_DNA"/>
</dbReference>
<name>A0A9P6WBU4_MAUEX</name>
<reference evidence="13 14" key="1">
    <citation type="submission" date="2020-11" db="EMBL/GenBank/DDBJ databases">
        <title>Kefir isolates.</title>
        <authorList>
            <person name="Marcisauskas S."/>
            <person name="Kim Y."/>
            <person name="Blasche S."/>
        </authorList>
    </citation>
    <scope>NUCLEOTIDE SEQUENCE [LARGE SCALE GENOMIC DNA]</scope>
    <source>
        <strain evidence="13 14">OG2</strain>
    </source>
</reference>
<evidence type="ECO:0000256" key="10">
    <source>
        <dbReference type="ARBA" id="ARBA00023242"/>
    </source>
</evidence>
<comment type="caution">
    <text evidence="13">The sequence shown here is derived from an EMBL/GenBank/DDBJ whole genome shotgun (WGS) entry which is preliminary data.</text>
</comment>
<dbReference type="FunFam" id="3.90.640.10:FF:000040">
    <property type="entry name" value="Actin-like protein ARP6"/>
    <property type="match status" value="1"/>
</dbReference>
<dbReference type="GO" id="GO:0005737">
    <property type="term" value="C:cytoplasm"/>
    <property type="evidence" value="ECO:0007669"/>
    <property type="project" value="UniProtKB-SubCell"/>
</dbReference>
<evidence type="ECO:0000256" key="2">
    <source>
        <dbReference type="ARBA" id="ARBA00004496"/>
    </source>
</evidence>
<proteinExistence type="inferred from homology"/>
<keyword evidence="8" id="KW-0010">Activator</keyword>
<dbReference type="Proteomes" id="UP000750334">
    <property type="component" value="Unassembled WGS sequence"/>
</dbReference>
<accession>A0A9P6WBU4</accession>
<dbReference type="AlphaFoldDB" id="A0A9P6WBU4"/>
<dbReference type="PANTHER" id="PTHR11937">
    <property type="entry name" value="ACTIN"/>
    <property type="match status" value="1"/>
</dbReference>
<comment type="function">
    <text evidence="11">Component of the SWR1 complex which mediates the ATP-dependent exchange of histone H2A for the H2A variant HZT1 leading to transcriptional regulation of selected genes by chromatin remodeling. Involved in chromosome stability.</text>
</comment>
<evidence type="ECO:0000256" key="3">
    <source>
        <dbReference type="ARBA" id="ARBA00005665"/>
    </source>
</evidence>
<evidence type="ECO:0000256" key="6">
    <source>
        <dbReference type="ARBA" id="ARBA00022853"/>
    </source>
</evidence>
<dbReference type="SMART" id="SM00268">
    <property type="entry name" value="ACTIN"/>
    <property type="match status" value="1"/>
</dbReference>
<evidence type="ECO:0000256" key="11">
    <source>
        <dbReference type="ARBA" id="ARBA00025222"/>
    </source>
</evidence>
<sequence>MDQSPLVIDNGSYTVKFGFANVDDSVATPHVAKNCLVKDKYGVSYLSNQVKNIKDISSATIRRPHELGQLVSWELESHIWDHALYNPEEFNGFDVVDTAERDLVLSEACMAIPELSKHSDQVIFEEYDFNSMYRTCVAGYMPFVSSENYRIISGKETEDNVDNVTNNSKPITTDDDRDEKIGPGLNNEYRDYQLVIDSGFDCTYIVPVIKGVPVYKAVKKLDIGGRFLNGLLKETLSFRHYNMMDESILVNEIKEKCLFISPTSYFDSFKKKDEKGVVYALPDFQTSVMGYVVDSKHRLAENAQSITLKDELFSIPETFFHPEIAQLLKPGIVETILESLSMLPELIRPLMVSNIVCTGGNFNLPHFGTRLCSELQRQLPTDWTCRLALSRGDSSLFGWEAMQTFAQTDIYKQFRVTREEYLEHGTDWCTKNRFGYQTWI</sequence>
<evidence type="ECO:0000256" key="4">
    <source>
        <dbReference type="ARBA" id="ARBA00018633"/>
    </source>
</evidence>
<dbReference type="InterPro" id="IPR004000">
    <property type="entry name" value="Actin"/>
</dbReference>
<keyword evidence="7" id="KW-0805">Transcription regulation</keyword>
<keyword evidence="14" id="KW-1185">Reference proteome</keyword>
<protein>
    <recommendedName>
        <fullName evidence="4">Actin-like protein ARP6</fullName>
    </recommendedName>
    <alternativeName>
        <fullName evidence="12">Actin-like protein arp6</fullName>
    </alternativeName>
</protein>
<keyword evidence="10" id="KW-0539">Nucleus</keyword>
<evidence type="ECO:0000256" key="5">
    <source>
        <dbReference type="ARBA" id="ARBA00022490"/>
    </source>
</evidence>
<organism evidence="13 14">
    <name type="scientific">Maudiozyma exigua</name>
    <name type="common">Yeast</name>
    <name type="synonym">Kazachstania exigua</name>
    <dbReference type="NCBI Taxonomy" id="34358"/>
    <lineage>
        <taxon>Eukaryota</taxon>
        <taxon>Fungi</taxon>
        <taxon>Dikarya</taxon>
        <taxon>Ascomycota</taxon>
        <taxon>Saccharomycotina</taxon>
        <taxon>Saccharomycetes</taxon>
        <taxon>Saccharomycetales</taxon>
        <taxon>Saccharomycetaceae</taxon>
        <taxon>Maudiozyma</taxon>
    </lineage>
</organism>
<evidence type="ECO:0000313" key="14">
    <source>
        <dbReference type="Proteomes" id="UP000750334"/>
    </source>
</evidence>
<comment type="subcellular location">
    <subcellularLocation>
        <location evidence="2">Cytoplasm</location>
    </subcellularLocation>
    <subcellularLocation>
        <location evidence="1">Nucleus</location>
    </subcellularLocation>
</comment>
<evidence type="ECO:0000256" key="1">
    <source>
        <dbReference type="ARBA" id="ARBA00004123"/>
    </source>
</evidence>
<dbReference type="SUPFAM" id="SSF53067">
    <property type="entry name" value="Actin-like ATPase domain"/>
    <property type="match status" value="2"/>
</dbReference>
<comment type="similarity">
    <text evidence="3">Belongs to the actin family. ARP6 subfamily.</text>
</comment>
<evidence type="ECO:0000256" key="12">
    <source>
        <dbReference type="ARBA" id="ARBA00073820"/>
    </source>
</evidence>
<dbReference type="CDD" id="cd10210">
    <property type="entry name" value="ASKHA_NBD_Arp6"/>
    <property type="match status" value="1"/>
</dbReference>
<evidence type="ECO:0000256" key="9">
    <source>
        <dbReference type="ARBA" id="ARBA00023163"/>
    </source>
</evidence>
<evidence type="ECO:0000256" key="7">
    <source>
        <dbReference type="ARBA" id="ARBA00023015"/>
    </source>
</evidence>
<dbReference type="GO" id="GO:0005634">
    <property type="term" value="C:nucleus"/>
    <property type="evidence" value="ECO:0007669"/>
    <property type="project" value="UniProtKB-SubCell"/>
</dbReference>
<dbReference type="Gene3D" id="3.30.420.40">
    <property type="match status" value="2"/>
</dbReference>
<keyword evidence="5" id="KW-0963">Cytoplasm</keyword>
<dbReference type="GO" id="GO:0006325">
    <property type="term" value="P:chromatin organization"/>
    <property type="evidence" value="ECO:0007669"/>
    <property type="project" value="UniProtKB-KW"/>
</dbReference>
<dbReference type="Gene3D" id="3.90.640.10">
    <property type="entry name" value="Actin, Chain A, domain 4"/>
    <property type="match status" value="1"/>
</dbReference>
<keyword evidence="9" id="KW-0804">Transcription</keyword>
<dbReference type="Pfam" id="PF00022">
    <property type="entry name" value="Actin"/>
    <property type="match status" value="1"/>
</dbReference>